<keyword evidence="2" id="KW-0175">Coiled coil</keyword>
<dbReference type="PANTHER" id="PTHR47837">
    <property type="entry name" value="GTP PYROPHOSPHOKINASE YJBM"/>
    <property type="match status" value="1"/>
</dbReference>
<dbReference type="PANTHER" id="PTHR47837:SF2">
    <property type="entry name" value="GTP PYROPHOSPHOKINASE YWAC"/>
    <property type="match status" value="1"/>
</dbReference>
<dbReference type="EC" id="2.7.6.5" evidence="4"/>
<evidence type="ECO:0000256" key="1">
    <source>
        <dbReference type="ARBA" id="ARBA00004976"/>
    </source>
</evidence>
<dbReference type="EMBL" id="CYZA01000003">
    <property type="protein sequence ID" value="CUN63958.1"/>
    <property type="molecule type" value="Genomic_DNA"/>
</dbReference>
<evidence type="ECO:0000313" key="6">
    <source>
        <dbReference type="Proteomes" id="UP000095447"/>
    </source>
</evidence>
<evidence type="ECO:0000313" key="5">
    <source>
        <dbReference type="EMBL" id="CUP98449.1"/>
    </source>
</evidence>
<feature type="coiled-coil region" evidence="2">
    <location>
        <begin position="174"/>
        <end position="201"/>
    </location>
</feature>
<feature type="domain" description="RelA/SpoT" evidence="3">
    <location>
        <begin position="45"/>
        <end position="166"/>
    </location>
</feature>
<evidence type="ECO:0000313" key="4">
    <source>
        <dbReference type="EMBL" id="CUN63958.1"/>
    </source>
</evidence>
<dbReference type="GO" id="GO:0015970">
    <property type="term" value="P:guanosine tetraphosphate biosynthetic process"/>
    <property type="evidence" value="ECO:0007669"/>
    <property type="project" value="UniProtKB-UniPathway"/>
</dbReference>
<dbReference type="SUPFAM" id="SSF81301">
    <property type="entry name" value="Nucleotidyltransferase"/>
    <property type="match status" value="1"/>
</dbReference>
<keyword evidence="4" id="KW-0808">Transferase</keyword>
<proteinExistence type="predicted"/>
<dbReference type="Gene3D" id="1.10.287.860">
    <property type="entry name" value="Nucleotidyltransferase"/>
    <property type="match status" value="1"/>
</dbReference>
<dbReference type="UniPathway" id="UPA00908">
    <property type="reaction ID" value="UER00884"/>
</dbReference>
<dbReference type="Gene3D" id="3.30.460.10">
    <property type="entry name" value="Beta Polymerase, domain 2"/>
    <property type="match status" value="1"/>
</dbReference>
<evidence type="ECO:0000259" key="3">
    <source>
        <dbReference type="SMART" id="SM00954"/>
    </source>
</evidence>
<dbReference type="GO" id="GO:0016301">
    <property type="term" value="F:kinase activity"/>
    <property type="evidence" value="ECO:0007669"/>
    <property type="project" value="UniProtKB-KW"/>
</dbReference>
<name>A0A173YME5_9FIRM</name>
<comment type="pathway">
    <text evidence="1">Purine metabolism; ppGpp biosynthesis; ppGpp from GTP: step 1/2.</text>
</comment>
<gene>
    <name evidence="4" type="primary">yjbM</name>
    <name evidence="4" type="ORF">ERS852395_00919</name>
    <name evidence="5" type="ORF">ERS852569_01496</name>
</gene>
<dbReference type="InterPro" id="IPR007685">
    <property type="entry name" value="RelA_SpoT"/>
</dbReference>
<sequence>MEIQLWRSILCPYELAVRELEVKFNHIIDECKENDVYCPIEQVEGRVKSVSSILEKMQRKHIPMERMEEELEDIAGVRIICQFEEDIETVASLIQKRSDMVIKSEKNYLKHIKQSGYRSYHLIIYYTVDTIKGPKKLQAEIQIRTMAMNFWATIEHSLQYKYKGDMPGHVAERLSKAADAINALDHEMSSVRNEIMDAQNSSQMQSNLVKDILINIENLYKIANKREIMKIQDEFLRVFKTKDLQQLKRFHRQLDIISEGYRAQAVYHHV</sequence>
<dbReference type="Proteomes" id="UP000095762">
    <property type="component" value="Unassembled WGS sequence"/>
</dbReference>
<organism evidence="4 6">
    <name type="scientific">Blautia obeum</name>
    <dbReference type="NCBI Taxonomy" id="40520"/>
    <lineage>
        <taxon>Bacteria</taxon>
        <taxon>Bacillati</taxon>
        <taxon>Bacillota</taxon>
        <taxon>Clostridia</taxon>
        <taxon>Lachnospirales</taxon>
        <taxon>Lachnospiraceae</taxon>
        <taxon>Blautia</taxon>
    </lineage>
</organism>
<dbReference type="CDD" id="cd05399">
    <property type="entry name" value="NT_Rel-Spo_like"/>
    <property type="match status" value="1"/>
</dbReference>
<reference evidence="6 7" key="1">
    <citation type="submission" date="2015-09" db="EMBL/GenBank/DDBJ databases">
        <authorList>
            <consortium name="Pathogen Informatics"/>
        </authorList>
    </citation>
    <scope>NUCLEOTIDE SEQUENCE [LARGE SCALE GENOMIC DNA]</scope>
    <source>
        <strain evidence="4 6">2789STDY5608838</strain>
        <strain evidence="5 7">2789STDY5834957</strain>
    </source>
</reference>
<dbReference type="SMART" id="SM00954">
    <property type="entry name" value="RelA_SpoT"/>
    <property type="match status" value="1"/>
</dbReference>
<dbReference type="RefSeq" id="WP_008702982.1">
    <property type="nucleotide sequence ID" value="NZ_CYZA01000003.1"/>
</dbReference>
<dbReference type="EMBL" id="CZBP01000009">
    <property type="protein sequence ID" value="CUP98449.1"/>
    <property type="molecule type" value="Genomic_DNA"/>
</dbReference>
<dbReference type="AlphaFoldDB" id="A0A173YME5"/>
<keyword evidence="4" id="KW-0418">Kinase</keyword>
<dbReference type="Proteomes" id="UP000095447">
    <property type="component" value="Unassembled WGS sequence"/>
</dbReference>
<dbReference type="GO" id="GO:0008728">
    <property type="term" value="F:GTP diphosphokinase activity"/>
    <property type="evidence" value="ECO:0007669"/>
    <property type="project" value="UniProtKB-EC"/>
</dbReference>
<dbReference type="STRING" id="657314.CK5_26270"/>
<dbReference type="InterPro" id="IPR043519">
    <property type="entry name" value="NT_sf"/>
</dbReference>
<evidence type="ECO:0000256" key="2">
    <source>
        <dbReference type="SAM" id="Coils"/>
    </source>
</evidence>
<protein>
    <submittedName>
        <fullName evidence="4">GTP pyrophosphokinase yjbM</fullName>
        <ecNumber evidence="4">2.7.6.5</ecNumber>
    </submittedName>
</protein>
<evidence type="ECO:0000313" key="7">
    <source>
        <dbReference type="Proteomes" id="UP000095762"/>
    </source>
</evidence>
<dbReference type="InterPro" id="IPR052366">
    <property type="entry name" value="GTP_Pyrophosphokinase"/>
</dbReference>
<accession>A0A173YME5</accession>
<dbReference type="Pfam" id="PF04607">
    <property type="entry name" value="RelA_SpoT"/>
    <property type="match status" value="1"/>
</dbReference>